<dbReference type="Pfam" id="PF13432">
    <property type="entry name" value="TPR_16"/>
    <property type="match status" value="1"/>
</dbReference>
<protein>
    <submittedName>
        <fullName evidence="3">BatD protein</fullName>
    </submittedName>
</protein>
<dbReference type="RefSeq" id="WP_155311386.1">
    <property type="nucleotide sequence ID" value="NZ_AP021879.1"/>
</dbReference>
<feature type="transmembrane region" description="Helical" evidence="2">
    <location>
        <begin position="134"/>
        <end position="153"/>
    </location>
</feature>
<dbReference type="AlphaFoldDB" id="A0A5K8ACP0"/>
<organism evidence="3 4">
    <name type="scientific">Desulfosarcina ovata subsp. ovata</name>
    <dbReference type="NCBI Taxonomy" id="2752305"/>
    <lineage>
        <taxon>Bacteria</taxon>
        <taxon>Pseudomonadati</taxon>
        <taxon>Thermodesulfobacteriota</taxon>
        <taxon>Desulfobacteria</taxon>
        <taxon>Desulfobacterales</taxon>
        <taxon>Desulfosarcinaceae</taxon>
        <taxon>Desulfosarcina</taxon>
    </lineage>
</organism>
<dbReference type="EMBL" id="AP021879">
    <property type="protein sequence ID" value="BBO90311.1"/>
    <property type="molecule type" value="Genomic_DNA"/>
</dbReference>
<accession>A0A5K8ACP0</accession>
<dbReference type="PROSITE" id="PS50005">
    <property type="entry name" value="TPR"/>
    <property type="match status" value="1"/>
</dbReference>
<reference evidence="3 4" key="1">
    <citation type="submission" date="2019-11" db="EMBL/GenBank/DDBJ databases">
        <title>Comparative genomics of hydrocarbon-degrading Desulfosarcina strains.</title>
        <authorList>
            <person name="Watanabe M."/>
            <person name="Kojima H."/>
            <person name="Fukui M."/>
        </authorList>
    </citation>
    <scope>NUCLEOTIDE SEQUENCE [LARGE SCALE GENOMIC DNA]</scope>
    <source>
        <strain evidence="4">oXyS1</strain>
    </source>
</reference>
<keyword evidence="2" id="KW-1133">Transmembrane helix</keyword>
<dbReference type="Gene3D" id="1.25.40.10">
    <property type="entry name" value="Tetratricopeptide repeat domain"/>
    <property type="match status" value="1"/>
</dbReference>
<keyword evidence="1" id="KW-0802">TPR repeat</keyword>
<evidence type="ECO:0000313" key="4">
    <source>
        <dbReference type="Proteomes" id="UP000422108"/>
    </source>
</evidence>
<dbReference type="SMART" id="SM00028">
    <property type="entry name" value="TPR"/>
    <property type="match status" value="1"/>
</dbReference>
<gene>
    <name evidence="3" type="ORF">DSCOOX_34910</name>
</gene>
<keyword evidence="2" id="KW-0472">Membrane</keyword>
<keyword evidence="2" id="KW-0812">Transmembrane</keyword>
<sequence>MRRWISFTLWILLLLNLPVGAWAIEDAHTFMDGTAAYQKGNWPAAIDAFQRLADGGIDNGLLFYNLGNAYLKNDDVGHAILWYERALKRIPGNPDLHFNYNYALTLTRDEPGEKESPLLRILFFWKYQLSAASVRWAALLLNAALWTALAVLAVRKKRLLRPGTLLTAAAALIFTATAVFNYIEAAHMHDAIILPEEVAVRSGFTDTATQLFVLHAGTRVRVERESGDYRLICYTADKIGWVKKADAGII</sequence>
<dbReference type="Proteomes" id="UP000422108">
    <property type="component" value="Chromosome"/>
</dbReference>
<dbReference type="InterPro" id="IPR011990">
    <property type="entry name" value="TPR-like_helical_dom_sf"/>
</dbReference>
<evidence type="ECO:0000256" key="2">
    <source>
        <dbReference type="SAM" id="Phobius"/>
    </source>
</evidence>
<keyword evidence="4" id="KW-1185">Reference proteome</keyword>
<dbReference type="SUPFAM" id="SSF48452">
    <property type="entry name" value="TPR-like"/>
    <property type="match status" value="1"/>
</dbReference>
<evidence type="ECO:0000313" key="3">
    <source>
        <dbReference type="EMBL" id="BBO90311.1"/>
    </source>
</evidence>
<feature type="transmembrane region" description="Helical" evidence="2">
    <location>
        <begin position="165"/>
        <end position="183"/>
    </location>
</feature>
<proteinExistence type="predicted"/>
<feature type="repeat" description="TPR" evidence="1">
    <location>
        <begin position="60"/>
        <end position="93"/>
    </location>
</feature>
<evidence type="ECO:0000256" key="1">
    <source>
        <dbReference type="PROSITE-ProRule" id="PRU00339"/>
    </source>
</evidence>
<dbReference type="InterPro" id="IPR019734">
    <property type="entry name" value="TPR_rpt"/>
</dbReference>
<name>A0A5K8ACP0_9BACT</name>